<protein>
    <submittedName>
        <fullName evidence="3">EpsI family protein</fullName>
    </submittedName>
</protein>
<proteinExistence type="predicted"/>
<feature type="domain" description="Methanolan biosynthesis EpsI" evidence="2">
    <location>
        <begin position="9"/>
        <end position="216"/>
    </location>
</feature>
<dbReference type="RefSeq" id="WP_273670276.1">
    <property type="nucleotide sequence ID" value="NZ_JAQQXR010000002.1"/>
</dbReference>
<dbReference type="InterPro" id="IPR014263">
    <property type="entry name" value="Methanolan_biosynth_EpsI"/>
</dbReference>
<dbReference type="Proteomes" id="UP001221208">
    <property type="component" value="Unassembled WGS sequence"/>
</dbReference>
<feature type="chain" id="PRO_5045957982" evidence="1">
    <location>
        <begin position="25"/>
        <end position="227"/>
    </location>
</feature>
<sequence>MKHSFVASLALGAVMLLSAGLAKVATPTVRIADSRPRIDLAASIPVQFGNWEEDRALLSAVVNPTAQAEIQRIYAQTLSRTYVNRNGERIMLSIAYGTDQTDGLSVHFPEGCYGGQGFAVGATTLGPLATSAGPIPSARLVASMYNRNEPITYWIVVGDKAVNDSWQMKKAKLAYALKGLIPDATLMRVSSITADNAAGYKLQQEFISEMMAAMTPEQRHHFAGLAQ</sequence>
<evidence type="ECO:0000313" key="4">
    <source>
        <dbReference type="Proteomes" id="UP001221208"/>
    </source>
</evidence>
<name>A0ABT5JXZ7_9BURK</name>
<keyword evidence="1" id="KW-0732">Signal</keyword>
<dbReference type="NCBIfam" id="TIGR02914">
    <property type="entry name" value="EpsI_fam"/>
    <property type="match status" value="1"/>
</dbReference>
<evidence type="ECO:0000313" key="3">
    <source>
        <dbReference type="EMBL" id="MDC8757606.1"/>
    </source>
</evidence>
<comment type="caution">
    <text evidence="3">The sequence shown here is derived from an EMBL/GenBank/DDBJ whole genome shotgun (WGS) entry which is preliminary data.</text>
</comment>
<dbReference type="NCBIfam" id="NF045609">
    <property type="entry name" value="EpsI_type_B"/>
    <property type="match status" value="1"/>
</dbReference>
<keyword evidence="4" id="KW-1185">Reference proteome</keyword>
<feature type="signal peptide" evidence="1">
    <location>
        <begin position="1"/>
        <end position="24"/>
    </location>
</feature>
<evidence type="ECO:0000259" key="2">
    <source>
        <dbReference type="Pfam" id="PF11984"/>
    </source>
</evidence>
<reference evidence="3 4" key="1">
    <citation type="submission" date="2022-10" db="EMBL/GenBank/DDBJ databases">
        <title>Janthinobacterium sp. hw3 Genome sequencing.</title>
        <authorList>
            <person name="Park S."/>
        </authorList>
    </citation>
    <scope>NUCLEOTIDE SEQUENCE [LARGE SCALE GENOMIC DNA]</scope>
    <source>
        <strain evidence="4">hw3</strain>
    </source>
</reference>
<dbReference type="InterPro" id="IPR054653">
    <property type="entry name" value="EpsI_type_B_pred"/>
</dbReference>
<gene>
    <name evidence="3" type="ORF">OIK44_08410</name>
</gene>
<evidence type="ECO:0000256" key="1">
    <source>
        <dbReference type="SAM" id="SignalP"/>
    </source>
</evidence>
<accession>A0ABT5JXZ7</accession>
<dbReference type="Pfam" id="PF11984">
    <property type="entry name" value="DUF3485"/>
    <property type="match status" value="1"/>
</dbReference>
<organism evidence="3 4">
    <name type="scientific">Janthinobacterium fluminis</name>
    <dbReference type="NCBI Taxonomy" id="2987524"/>
    <lineage>
        <taxon>Bacteria</taxon>
        <taxon>Pseudomonadati</taxon>
        <taxon>Pseudomonadota</taxon>
        <taxon>Betaproteobacteria</taxon>
        <taxon>Burkholderiales</taxon>
        <taxon>Oxalobacteraceae</taxon>
        <taxon>Janthinobacterium</taxon>
    </lineage>
</organism>
<dbReference type="EMBL" id="JAQQXR010000002">
    <property type="protein sequence ID" value="MDC8757606.1"/>
    <property type="molecule type" value="Genomic_DNA"/>
</dbReference>